<evidence type="ECO:0000259" key="9">
    <source>
        <dbReference type="PROSITE" id="PS51755"/>
    </source>
</evidence>
<evidence type="ECO:0000256" key="7">
    <source>
        <dbReference type="PROSITE-ProRule" id="PRU01091"/>
    </source>
</evidence>
<dbReference type="CDD" id="cd00383">
    <property type="entry name" value="trans_reg_C"/>
    <property type="match status" value="1"/>
</dbReference>
<dbReference type="RefSeq" id="WP_136960352.1">
    <property type="nucleotide sequence ID" value="NZ_CP039690.1"/>
</dbReference>
<evidence type="ECO:0000313" key="10">
    <source>
        <dbReference type="EMBL" id="QCI64901.1"/>
    </source>
</evidence>
<dbReference type="PROSITE" id="PS51755">
    <property type="entry name" value="OMPR_PHOB"/>
    <property type="match status" value="1"/>
</dbReference>
<dbReference type="PANTHER" id="PTHR48111:SF4">
    <property type="entry name" value="DNA-BINDING DUAL TRANSCRIPTIONAL REGULATOR OMPR"/>
    <property type="match status" value="1"/>
</dbReference>
<dbReference type="InterPro" id="IPR001867">
    <property type="entry name" value="OmpR/PhoB-type_DNA-bd"/>
</dbReference>
<keyword evidence="1 6" id="KW-0597">Phosphoprotein</keyword>
<dbReference type="InterPro" id="IPR016032">
    <property type="entry name" value="Sig_transdc_resp-reg_C-effctor"/>
</dbReference>
<dbReference type="InterPro" id="IPR011006">
    <property type="entry name" value="CheY-like_superfamily"/>
</dbReference>
<feature type="domain" description="Response regulatory" evidence="8">
    <location>
        <begin position="6"/>
        <end position="119"/>
    </location>
</feature>
<dbReference type="SUPFAM" id="SSF46894">
    <property type="entry name" value="C-terminal effector domain of the bipartite response regulators"/>
    <property type="match status" value="1"/>
</dbReference>
<keyword evidence="3" id="KW-0805">Transcription regulation</keyword>
<dbReference type="GO" id="GO:0032993">
    <property type="term" value="C:protein-DNA complex"/>
    <property type="evidence" value="ECO:0007669"/>
    <property type="project" value="TreeGrafter"/>
</dbReference>
<evidence type="ECO:0000256" key="1">
    <source>
        <dbReference type="ARBA" id="ARBA00022553"/>
    </source>
</evidence>
<evidence type="ECO:0000313" key="11">
    <source>
        <dbReference type="Proteomes" id="UP000298781"/>
    </source>
</evidence>
<dbReference type="EMBL" id="CP039690">
    <property type="protein sequence ID" value="QCI64901.1"/>
    <property type="molecule type" value="Genomic_DNA"/>
</dbReference>
<dbReference type="SMART" id="SM00862">
    <property type="entry name" value="Trans_reg_C"/>
    <property type="match status" value="1"/>
</dbReference>
<evidence type="ECO:0000259" key="8">
    <source>
        <dbReference type="PROSITE" id="PS50110"/>
    </source>
</evidence>
<dbReference type="Proteomes" id="UP000298781">
    <property type="component" value="Chromosome"/>
</dbReference>
<dbReference type="Gene3D" id="6.10.250.690">
    <property type="match status" value="1"/>
</dbReference>
<proteinExistence type="predicted"/>
<dbReference type="GO" id="GO:0006355">
    <property type="term" value="P:regulation of DNA-templated transcription"/>
    <property type="evidence" value="ECO:0007669"/>
    <property type="project" value="InterPro"/>
</dbReference>
<dbReference type="Gene3D" id="3.40.50.2300">
    <property type="match status" value="1"/>
</dbReference>
<keyword evidence="2" id="KW-0902">Two-component regulatory system</keyword>
<evidence type="ECO:0000256" key="3">
    <source>
        <dbReference type="ARBA" id="ARBA00023015"/>
    </source>
</evidence>
<evidence type="ECO:0000256" key="4">
    <source>
        <dbReference type="ARBA" id="ARBA00023125"/>
    </source>
</evidence>
<dbReference type="Gene3D" id="1.10.10.10">
    <property type="entry name" value="Winged helix-like DNA-binding domain superfamily/Winged helix DNA-binding domain"/>
    <property type="match status" value="1"/>
</dbReference>
<sequence>MARRGRIAILDDEPDWVDAVHEYLIDLGYDVDRLGAAWELEPYLARERPDLLILDLGLPGESGIDILIRTDLASDIAVLVLTGNPDPIDRVLGLELGADDYVQKPVELRELAARVAGILQRRLGRRRNLVVFETASVDLVAARVLKADGSTERLSAGEVALIRAFADSPGKVLTREEIMERAPAEDEEAFDRAIDSRIARLRRKLDTEAIRTVRGHGYVFDLPSHGGGAQAVAPDAHEPL</sequence>
<keyword evidence="4 7" id="KW-0238">DNA-binding</keyword>
<dbReference type="GO" id="GO:0000156">
    <property type="term" value="F:phosphorelay response regulator activity"/>
    <property type="evidence" value="ECO:0007669"/>
    <property type="project" value="TreeGrafter"/>
</dbReference>
<feature type="DNA-binding region" description="OmpR/PhoB-type" evidence="7">
    <location>
        <begin position="127"/>
        <end position="222"/>
    </location>
</feature>
<dbReference type="KEGG" id="pstg:E8M01_12100"/>
<protein>
    <submittedName>
        <fullName evidence="10">Response regulator transcription factor</fullName>
    </submittedName>
</protein>
<dbReference type="AlphaFoldDB" id="A0A4D7AXP0"/>
<reference evidence="10 11" key="1">
    <citation type="submission" date="2019-04" db="EMBL/GenBank/DDBJ databases">
        <title>Phreatobacter aquaticus sp. nov.</title>
        <authorList>
            <person name="Choi A."/>
        </authorList>
    </citation>
    <scope>NUCLEOTIDE SEQUENCE [LARGE SCALE GENOMIC DNA]</scope>
    <source>
        <strain evidence="10 11">KCTC 52518</strain>
    </source>
</reference>
<evidence type="ECO:0000256" key="6">
    <source>
        <dbReference type="PROSITE-ProRule" id="PRU00169"/>
    </source>
</evidence>
<dbReference type="InterPro" id="IPR036388">
    <property type="entry name" value="WH-like_DNA-bd_sf"/>
</dbReference>
<dbReference type="PANTHER" id="PTHR48111">
    <property type="entry name" value="REGULATOR OF RPOS"/>
    <property type="match status" value="1"/>
</dbReference>
<dbReference type="SUPFAM" id="SSF52172">
    <property type="entry name" value="CheY-like"/>
    <property type="match status" value="1"/>
</dbReference>
<dbReference type="InterPro" id="IPR001789">
    <property type="entry name" value="Sig_transdc_resp-reg_receiver"/>
</dbReference>
<dbReference type="GO" id="GO:0000976">
    <property type="term" value="F:transcription cis-regulatory region binding"/>
    <property type="evidence" value="ECO:0007669"/>
    <property type="project" value="TreeGrafter"/>
</dbReference>
<name>A0A4D7AXP0_9HYPH</name>
<dbReference type="PROSITE" id="PS50110">
    <property type="entry name" value="RESPONSE_REGULATORY"/>
    <property type="match status" value="1"/>
</dbReference>
<keyword evidence="11" id="KW-1185">Reference proteome</keyword>
<feature type="modified residue" description="4-aspartylphosphate" evidence="6">
    <location>
        <position position="55"/>
    </location>
</feature>
<feature type="domain" description="OmpR/PhoB-type" evidence="9">
    <location>
        <begin position="127"/>
        <end position="222"/>
    </location>
</feature>
<dbReference type="Pfam" id="PF00486">
    <property type="entry name" value="Trans_reg_C"/>
    <property type="match status" value="1"/>
</dbReference>
<keyword evidence="5" id="KW-0804">Transcription</keyword>
<dbReference type="InterPro" id="IPR039420">
    <property type="entry name" value="WalR-like"/>
</dbReference>
<dbReference type="GO" id="GO:0005829">
    <property type="term" value="C:cytosol"/>
    <property type="evidence" value="ECO:0007669"/>
    <property type="project" value="TreeGrafter"/>
</dbReference>
<gene>
    <name evidence="10" type="ORF">E8M01_12100</name>
</gene>
<dbReference type="SMART" id="SM00448">
    <property type="entry name" value="REC"/>
    <property type="match status" value="1"/>
</dbReference>
<dbReference type="Pfam" id="PF00072">
    <property type="entry name" value="Response_reg"/>
    <property type="match status" value="1"/>
</dbReference>
<accession>A0A4D7AXP0</accession>
<evidence type="ECO:0000256" key="2">
    <source>
        <dbReference type="ARBA" id="ARBA00023012"/>
    </source>
</evidence>
<dbReference type="OrthoDB" id="9815407at2"/>
<evidence type="ECO:0000256" key="5">
    <source>
        <dbReference type="ARBA" id="ARBA00023163"/>
    </source>
</evidence>
<organism evidence="10 11">
    <name type="scientific">Phreatobacter stygius</name>
    <dbReference type="NCBI Taxonomy" id="1940610"/>
    <lineage>
        <taxon>Bacteria</taxon>
        <taxon>Pseudomonadati</taxon>
        <taxon>Pseudomonadota</taxon>
        <taxon>Alphaproteobacteria</taxon>
        <taxon>Hyphomicrobiales</taxon>
        <taxon>Phreatobacteraceae</taxon>
        <taxon>Phreatobacter</taxon>
    </lineage>
</organism>